<reference evidence="18 19" key="1">
    <citation type="submission" date="2013-12" db="EMBL/GenBank/DDBJ databases">
        <title>Annotation of the Mannheimia varigena USDA-ARS-USMARC-1296 complete genome.</title>
        <authorList>
            <person name="Harhay G.P."/>
            <person name="Clawson M.L."/>
            <person name="Murray R.W."/>
            <person name="Lubbers B.V."/>
            <person name="Heaton M.P."/>
            <person name="Chitko-Mckown C.G."/>
            <person name="Harhay D.M."/>
            <person name="Smith T.P.L."/>
        </authorList>
    </citation>
    <scope>NUCLEOTIDE SEQUENCE [LARGE SCALE GENOMIC DNA]</scope>
    <source>
        <strain evidence="18 19">USDA-ARS-USMARC-1296</strain>
    </source>
</reference>
<dbReference type="Gene3D" id="3.40.50.620">
    <property type="entry name" value="HUPs"/>
    <property type="match status" value="1"/>
</dbReference>
<keyword evidence="12 16" id="KW-0694">RNA-binding</keyword>
<dbReference type="eggNOG" id="COG0143">
    <property type="taxonomic scope" value="Bacteria"/>
</dbReference>
<dbReference type="InterPro" id="IPR009080">
    <property type="entry name" value="tRNAsynth_Ia_anticodon-bd"/>
</dbReference>
<feature type="binding site" evidence="16">
    <location>
        <position position="162"/>
    </location>
    <ligand>
        <name>Zn(2+)</name>
        <dbReference type="ChEBI" id="CHEBI:29105"/>
    </ligand>
</feature>
<dbReference type="FunFam" id="2.20.28.20:FF:000001">
    <property type="entry name" value="Methionine--tRNA ligase"/>
    <property type="match status" value="1"/>
</dbReference>
<evidence type="ECO:0000256" key="4">
    <source>
        <dbReference type="ARBA" id="ARBA00011738"/>
    </source>
</evidence>
<keyword evidence="13 16" id="KW-0648">Protein biosynthesis</keyword>
<dbReference type="InterPro" id="IPR023458">
    <property type="entry name" value="Met-tRNA_ligase_1"/>
</dbReference>
<keyword evidence="11 16" id="KW-0067">ATP-binding</keyword>
<dbReference type="SUPFAM" id="SSF50249">
    <property type="entry name" value="Nucleic acid-binding proteins"/>
    <property type="match status" value="1"/>
</dbReference>
<dbReference type="eggNOG" id="COG0073">
    <property type="taxonomic scope" value="Bacteria"/>
</dbReference>
<dbReference type="CDD" id="cd02800">
    <property type="entry name" value="tRNA_bind_EcMetRS_like"/>
    <property type="match status" value="1"/>
</dbReference>
<protein>
    <recommendedName>
        <fullName evidence="16">Methionine--tRNA ligase</fullName>
        <ecNumber evidence="16">6.1.1.10</ecNumber>
    </recommendedName>
    <alternativeName>
        <fullName evidence="16">Methionyl-tRNA synthetase</fullName>
        <shortName evidence="16">MetRS</shortName>
    </alternativeName>
</protein>
<dbReference type="Pfam" id="PF19303">
    <property type="entry name" value="Anticodon_3"/>
    <property type="match status" value="1"/>
</dbReference>
<evidence type="ECO:0000256" key="9">
    <source>
        <dbReference type="ARBA" id="ARBA00022741"/>
    </source>
</evidence>
<sequence length="694" mass="78533">MSNQKRKMLVTCALPYANGAIHLGHMLEHIQADIWVRFQRMRGNEVHFVCADDAHGTPIMLNADKLGITPEQLIEKAKADHEADFAGFNISFDNYHSTHSEENRQITTEIYKTLRANGFIKSKVISQLFDPEKNMFLPDRFVKGTCPKCKAEDQYGDNCEVCASTYSPMDLINPRSAVSGSTPVVKESEHFFFDLPSFEGMLKEWTRSGSLQPEIANKMQEWFESGLQQWDISRDAPYFGFEIPDAENKFFYVWLDAPIGYMASFKNLCDHKGINFDEFWKKDSDSELYHFIGKDIVYFHSLFWPAMLEGSGYRKPTNVFAHGYVTVDGAKMSKSRGTFIQASTYLKHLDPECLRYYYAAKLNDRIEDLDFSLDDFVQRVNSDIVNKLVNLASRNAGFIAKRFEGKLAAKLDDETLFNEFTAQAETIANFYESREFNKAIRAIMELTDKANKYIDDKAPWVIAKEEGKDAELQAVCSMGIELFRVLMSYLKPVLPQLAERAEAFLQAELRWDNIATPLLGHTVAPFKSLFSRLEKKQIDAVIEETKALFADAQKETKKSAEKKGTQAVEKQAVENQENIAIEPIAPEITIDDFAKLDLRAAKVLHCEAVTKSDKMLRFELDLGDHKRQVFSGIKAAYPNPEELIGRFVVVIANLAPRKMSFGMSEGMILSAGTGGANLFLLDADSGVQPGMQVK</sequence>
<gene>
    <name evidence="16" type="primary">metG</name>
    <name evidence="18" type="ORF">X808_7450</name>
</gene>
<dbReference type="GO" id="GO:0046872">
    <property type="term" value="F:metal ion binding"/>
    <property type="evidence" value="ECO:0007669"/>
    <property type="project" value="UniProtKB-KW"/>
</dbReference>
<dbReference type="STRING" id="1433287.X808_7450"/>
<dbReference type="PRINTS" id="PR01041">
    <property type="entry name" value="TRNASYNTHMET"/>
</dbReference>
<dbReference type="GO" id="GO:0005829">
    <property type="term" value="C:cytosol"/>
    <property type="evidence" value="ECO:0007669"/>
    <property type="project" value="TreeGrafter"/>
</dbReference>
<evidence type="ECO:0000256" key="1">
    <source>
        <dbReference type="ARBA" id="ARBA00003314"/>
    </source>
</evidence>
<dbReference type="PROSITE" id="PS50886">
    <property type="entry name" value="TRBD"/>
    <property type="match status" value="1"/>
</dbReference>
<keyword evidence="7 16" id="KW-0436">Ligase</keyword>
<dbReference type="InterPro" id="IPR029038">
    <property type="entry name" value="MetRS_Zn"/>
</dbReference>
<dbReference type="PATRIC" id="fig|1433287.3.peg.742"/>
<feature type="short sequence motif" description="'KMSKS' region" evidence="16">
    <location>
        <begin position="331"/>
        <end position="335"/>
    </location>
</feature>
<dbReference type="GO" id="GO:0006431">
    <property type="term" value="P:methionyl-tRNA aminoacylation"/>
    <property type="evidence" value="ECO:0007669"/>
    <property type="project" value="UniProtKB-UniRule"/>
</dbReference>
<comment type="subcellular location">
    <subcellularLocation>
        <location evidence="2 16">Cytoplasm</location>
    </subcellularLocation>
</comment>
<feature type="binding site" evidence="16">
    <location>
        <position position="159"/>
    </location>
    <ligand>
        <name>Zn(2+)</name>
        <dbReference type="ChEBI" id="CHEBI:29105"/>
    </ligand>
</feature>
<dbReference type="InterPro" id="IPR015413">
    <property type="entry name" value="Methionyl/Leucyl_tRNA_Synth"/>
</dbReference>
<dbReference type="Gene3D" id="1.10.730.10">
    <property type="entry name" value="Isoleucyl-tRNA Synthetase, Domain 1"/>
    <property type="match status" value="1"/>
</dbReference>
<dbReference type="PANTHER" id="PTHR45765">
    <property type="entry name" value="METHIONINE--TRNA LIGASE"/>
    <property type="match status" value="1"/>
</dbReference>
<dbReference type="EMBL" id="CP006943">
    <property type="protein sequence ID" value="AHG75268.1"/>
    <property type="molecule type" value="Genomic_DNA"/>
</dbReference>
<keyword evidence="10 16" id="KW-0862">Zinc</keyword>
<keyword evidence="6 16" id="KW-0820">tRNA-binding</keyword>
<feature type="domain" description="TRNA-binding" evidence="17">
    <location>
        <begin position="592"/>
        <end position="694"/>
    </location>
</feature>
<keyword evidence="8 16" id="KW-0479">Metal-binding</keyword>
<evidence type="ECO:0000256" key="2">
    <source>
        <dbReference type="ARBA" id="ARBA00004496"/>
    </source>
</evidence>
<dbReference type="EC" id="6.1.1.10" evidence="16"/>
<dbReference type="PROSITE" id="PS00178">
    <property type="entry name" value="AA_TRNA_LIGASE_I"/>
    <property type="match status" value="1"/>
</dbReference>
<organism evidence="18 19">
    <name type="scientific">Mannheimia varigena USDA-ARS-USMARC-1296</name>
    <dbReference type="NCBI Taxonomy" id="1433287"/>
    <lineage>
        <taxon>Bacteria</taxon>
        <taxon>Pseudomonadati</taxon>
        <taxon>Pseudomonadota</taxon>
        <taxon>Gammaproteobacteria</taxon>
        <taxon>Pasteurellales</taxon>
        <taxon>Pasteurellaceae</taxon>
        <taxon>Mannheimia</taxon>
    </lineage>
</organism>
<dbReference type="GO" id="GO:0005524">
    <property type="term" value="F:ATP binding"/>
    <property type="evidence" value="ECO:0007669"/>
    <property type="project" value="UniProtKB-UniRule"/>
</dbReference>
<dbReference type="FunFam" id="2.40.50.140:FF:000042">
    <property type="entry name" value="Methionine--tRNA ligase"/>
    <property type="match status" value="1"/>
</dbReference>
<dbReference type="PANTHER" id="PTHR45765:SF1">
    <property type="entry name" value="METHIONINE--TRNA LIGASE, CYTOPLASMIC"/>
    <property type="match status" value="1"/>
</dbReference>
<comment type="cofactor">
    <cofactor evidence="16">
        <name>Zn(2+)</name>
        <dbReference type="ChEBI" id="CHEBI:29105"/>
    </cofactor>
    <text evidence="16">Binds 1 zinc ion per subunit.</text>
</comment>
<dbReference type="SUPFAM" id="SSF57770">
    <property type="entry name" value="Methionyl-tRNA synthetase (MetRS), Zn-domain"/>
    <property type="match status" value="1"/>
</dbReference>
<dbReference type="InterPro" id="IPR033911">
    <property type="entry name" value="MetRS_core"/>
</dbReference>
<dbReference type="InterPro" id="IPR012340">
    <property type="entry name" value="NA-bd_OB-fold"/>
</dbReference>
<dbReference type="InterPro" id="IPR002547">
    <property type="entry name" value="tRNA-bd_dom"/>
</dbReference>
<dbReference type="RefSeq" id="WP_025217007.1">
    <property type="nucleotide sequence ID" value="NZ_CP006943.1"/>
</dbReference>
<feature type="binding site" evidence="16">
    <location>
        <position position="146"/>
    </location>
    <ligand>
        <name>Zn(2+)</name>
        <dbReference type="ChEBI" id="CHEBI:29105"/>
    </ligand>
</feature>
<proteinExistence type="inferred from homology"/>
<evidence type="ECO:0000313" key="19">
    <source>
        <dbReference type="Proteomes" id="UP000066995"/>
    </source>
</evidence>
<dbReference type="GO" id="GO:0000049">
    <property type="term" value="F:tRNA binding"/>
    <property type="evidence" value="ECO:0007669"/>
    <property type="project" value="UniProtKB-UniRule"/>
</dbReference>
<dbReference type="NCBIfam" id="TIGR00398">
    <property type="entry name" value="metG"/>
    <property type="match status" value="1"/>
</dbReference>
<evidence type="ECO:0000259" key="17">
    <source>
        <dbReference type="PROSITE" id="PS50886"/>
    </source>
</evidence>
<name>W0QDH0_9PAST</name>
<evidence type="ECO:0000256" key="6">
    <source>
        <dbReference type="ARBA" id="ARBA00022555"/>
    </source>
</evidence>
<comment type="subunit">
    <text evidence="4 16">Homodimer.</text>
</comment>
<feature type="binding site" evidence="16">
    <location>
        <position position="334"/>
    </location>
    <ligand>
        <name>ATP</name>
        <dbReference type="ChEBI" id="CHEBI:30616"/>
    </ligand>
</feature>
<evidence type="ECO:0000256" key="5">
    <source>
        <dbReference type="ARBA" id="ARBA00022490"/>
    </source>
</evidence>
<comment type="similarity">
    <text evidence="3 16">Belongs to the class-I aminoacyl-tRNA synthetase family. MetG type 1 subfamily.</text>
</comment>
<evidence type="ECO:0000256" key="7">
    <source>
        <dbReference type="ARBA" id="ARBA00022598"/>
    </source>
</evidence>
<dbReference type="CDD" id="cd07957">
    <property type="entry name" value="Anticodon_Ia_Met"/>
    <property type="match status" value="1"/>
</dbReference>
<keyword evidence="5 16" id="KW-0963">Cytoplasm</keyword>
<feature type="short sequence motif" description="'HIGH' region" evidence="16">
    <location>
        <begin position="15"/>
        <end position="25"/>
    </location>
</feature>
<evidence type="ECO:0000256" key="3">
    <source>
        <dbReference type="ARBA" id="ARBA00008258"/>
    </source>
</evidence>
<evidence type="ECO:0000256" key="14">
    <source>
        <dbReference type="ARBA" id="ARBA00023146"/>
    </source>
</evidence>
<dbReference type="Proteomes" id="UP000066995">
    <property type="component" value="Chromosome"/>
</dbReference>
<dbReference type="CDD" id="cd00814">
    <property type="entry name" value="MetRS_core"/>
    <property type="match status" value="1"/>
</dbReference>
<dbReference type="GO" id="GO:0004825">
    <property type="term" value="F:methionine-tRNA ligase activity"/>
    <property type="evidence" value="ECO:0007669"/>
    <property type="project" value="UniProtKB-UniRule"/>
</dbReference>
<evidence type="ECO:0000256" key="12">
    <source>
        <dbReference type="ARBA" id="ARBA00022884"/>
    </source>
</evidence>
<dbReference type="NCBIfam" id="TIGR00399">
    <property type="entry name" value="metG_C_term"/>
    <property type="match status" value="1"/>
</dbReference>
<dbReference type="HAMAP" id="MF_00098">
    <property type="entry name" value="Met_tRNA_synth_type1"/>
    <property type="match status" value="1"/>
</dbReference>
<dbReference type="InterPro" id="IPR014729">
    <property type="entry name" value="Rossmann-like_a/b/a_fold"/>
</dbReference>
<feature type="binding site" evidence="16">
    <location>
        <position position="149"/>
    </location>
    <ligand>
        <name>Zn(2+)</name>
        <dbReference type="ChEBI" id="CHEBI:29105"/>
    </ligand>
</feature>
<dbReference type="FunFam" id="1.10.730.10:FF:000005">
    <property type="entry name" value="Methionine--tRNA ligase"/>
    <property type="match status" value="1"/>
</dbReference>
<dbReference type="AlphaFoldDB" id="W0QDH0"/>
<dbReference type="Pfam" id="PF01588">
    <property type="entry name" value="tRNA_bind"/>
    <property type="match status" value="1"/>
</dbReference>
<keyword evidence="14 16" id="KW-0030">Aminoacyl-tRNA synthetase</keyword>
<dbReference type="KEGG" id="mvi:X808_7450"/>
<evidence type="ECO:0000256" key="16">
    <source>
        <dbReference type="HAMAP-Rule" id="MF_00098"/>
    </source>
</evidence>
<evidence type="ECO:0000256" key="10">
    <source>
        <dbReference type="ARBA" id="ARBA00022833"/>
    </source>
</evidence>
<evidence type="ECO:0000256" key="8">
    <source>
        <dbReference type="ARBA" id="ARBA00022723"/>
    </source>
</evidence>
<dbReference type="Gene3D" id="2.20.28.20">
    <property type="entry name" value="Methionyl-tRNA synthetase, Zn-domain"/>
    <property type="match status" value="1"/>
</dbReference>
<dbReference type="SUPFAM" id="SSF52374">
    <property type="entry name" value="Nucleotidylyl transferase"/>
    <property type="match status" value="1"/>
</dbReference>
<evidence type="ECO:0000256" key="15">
    <source>
        <dbReference type="ARBA" id="ARBA00047364"/>
    </source>
</evidence>
<dbReference type="InterPro" id="IPR004495">
    <property type="entry name" value="Met-tRNA-synth_bsu_C"/>
</dbReference>
<evidence type="ECO:0000256" key="11">
    <source>
        <dbReference type="ARBA" id="ARBA00022840"/>
    </source>
</evidence>
<dbReference type="SUPFAM" id="SSF47323">
    <property type="entry name" value="Anticodon-binding domain of a subclass of class I aminoacyl-tRNA synthetases"/>
    <property type="match status" value="1"/>
</dbReference>
<dbReference type="Pfam" id="PF09334">
    <property type="entry name" value="tRNA-synt_1g"/>
    <property type="match status" value="1"/>
</dbReference>
<dbReference type="Gene3D" id="2.40.50.140">
    <property type="entry name" value="Nucleic acid-binding proteins"/>
    <property type="match status" value="1"/>
</dbReference>
<keyword evidence="19" id="KW-1185">Reference proteome</keyword>
<evidence type="ECO:0000313" key="18">
    <source>
        <dbReference type="EMBL" id="AHG75268.1"/>
    </source>
</evidence>
<accession>W0QDH0</accession>
<comment type="function">
    <text evidence="1 16">Is required not only for elongation of protein synthesis but also for the initiation of all mRNA translation through initiator tRNA(fMet) aminoacylation.</text>
</comment>
<evidence type="ECO:0000256" key="13">
    <source>
        <dbReference type="ARBA" id="ARBA00022917"/>
    </source>
</evidence>
<dbReference type="NCBIfam" id="NF001100">
    <property type="entry name" value="PRK00133.1"/>
    <property type="match status" value="1"/>
</dbReference>
<dbReference type="HOGENOM" id="CLU_009710_7_0_6"/>
<comment type="catalytic activity">
    <reaction evidence="15 16">
        <text>tRNA(Met) + L-methionine + ATP = L-methionyl-tRNA(Met) + AMP + diphosphate</text>
        <dbReference type="Rhea" id="RHEA:13481"/>
        <dbReference type="Rhea" id="RHEA-COMP:9667"/>
        <dbReference type="Rhea" id="RHEA-COMP:9698"/>
        <dbReference type="ChEBI" id="CHEBI:30616"/>
        <dbReference type="ChEBI" id="CHEBI:33019"/>
        <dbReference type="ChEBI" id="CHEBI:57844"/>
        <dbReference type="ChEBI" id="CHEBI:78442"/>
        <dbReference type="ChEBI" id="CHEBI:78530"/>
        <dbReference type="ChEBI" id="CHEBI:456215"/>
        <dbReference type="EC" id="6.1.1.10"/>
    </reaction>
</comment>
<keyword evidence="9 16" id="KW-0547">Nucleotide-binding</keyword>
<dbReference type="InterPro" id="IPR001412">
    <property type="entry name" value="aa-tRNA-synth_I_CS"/>
</dbReference>
<dbReference type="InterPro" id="IPR041872">
    <property type="entry name" value="Anticodon_Met"/>
</dbReference>
<dbReference type="InterPro" id="IPR014758">
    <property type="entry name" value="Met-tRNA_synth"/>
</dbReference>